<evidence type="ECO:0000256" key="6">
    <source>
        <dbReference type="ARBA" id="ARBA00023316"/>
    </source>
</evidence>
<feature type="site" description="Important for catalytic activity" evidence="7">
    <location>
        <position position="267"/>
    </location>
</feature>
<keyword evidence="6 7" id="KW-0961">Cell wall biogenesis/degradation</keyword>
<dbReference type="EC" id="4.2.2.29" evidence="7"/>
<name>A0A7C9JCX9_9BACT</name>
<keyword evidence="3 7" id="KW-1133">Transmembrane helix</keyword>
<keyword evidence="4 7" id="KW-0472">Membrane</keyword>
<comment type="caution">
    <text evidence="9">The sequence shown here is derived from an EMBL/GenBank/DDBJ whole genome shotgun (WGS) entry which is preliminary data.</text>
</comment>
<evidence type="ECO:0000256" key="3">
    <source>
        <dbReference type="ARBA" id="ARBA00022989"/>
    </source>
</evidence>
<dbReference type="InterPro" id="IPR003770">
    <property type="entry name" value="MLTG-like"/>
</dbReference>
<keyword evidence="1 7" id="KW-1003">Cell membrane</keyword>
<reference evidence="9" key="1">
    <citation type="submission" date="2018-08" db="EMBL/GenBank/DDBJ databases">
        <title>Murine metabolic-syndrome-specific gut microbial biobank.</title>
        <authorList>
            <person name="Liu C."/>
        </authorList>
    </citation>
    <scope>NUCLEOTIDE SEQUENCE [LARGE SCALE GENOMIC DNA]</scope>
    <source>
        <strain evidence="9">Z82</strain>
    </source>
</reference>
<comment type="subcellular location">
    <subcellularLocation>
        <location evidence="7">Cell membrane</location>
        <topology evidence="7">Single-pass membrane protein</topology>
    </subcellularLocation>
</comment>
<comment type="catalytic activity">
    <reaction evidence="7">
        <text>a peptidoglycan chain = a peptidoglycan chain with N-acetyl-1,6-anhydromuramyl-[peptide] at the reducing end + a peptidoglycan chain with N-acetylglucosamine at the non-reducing end.</text>
        <dbReference type="EC" id="4.2.2.29"/>
    </reaction>
</comment>
<proteinExistence type="inferred from homology"/>
<dbReference type="GO" id="GO:0071555">
    <property type="term" value="P:cell wall organization"/>
    <property type="evidence" value="ECO:0007669"/>
    <property type="project" value="UniProtKB-KW"/>
</dbReference>
<evidence type="ECO:0000256" key="2">
    <source>
        <dbReference type="ARBA" id="ARBA00022692"/>
    </source>
</evidence>
<dbReference type="GO" id="GO:0005886">
    <property type="term" value="C:plasma membrane"/>
    <property type="evidence" value="ECO:0007669"/>
    <property type="project" value="UniProtKB-SubCell"/>
</dbReference>
<dbReference type="PANTHER" id="PTHR30518:SF2">
    <property type="entry name" value="ENDOLYTIC MUREIN TRANSGLYCOSYLASE"/>
    <property type="match status" value="1"/>
</dbReference>
<dbReference type="EMBL" id="QWKH01000010">
    <property type="protein sequence ID" value="NBI33980.1"/>
    <property type="molecule type" value="Genomic_DNA"/>
</dbReference>
<organism evidence="9">
    <name type="scientific">Muribaculaceae bacterium Z82</name>
    <dbReference type="NCBI Taxonomy" id="2304548"/>
    <lineage>
        <taxon>Bacteria</taxon>
        <taxon>Pseudomonadati</taxon>
        <taxon>Bacteroidota</taxon>
        <taxon>Bacteroidia</taxon>
        <taxon>Bacteroidales</taxon>
        <taxon>Muribaculaceae</taxon>
    </lineage>
</organism>
<evidence type="ECO:0000313" key="9">
    <source>
        <dbReference type="EMBL" id="NBI33980.1"/>
    </source>
</evidence>
<evidence type="ECO:0000256" key="1">
    <source>
        <dbReference type="ARBA" id="ARBA00022475"/>
    </source>
</evidence>
<keyword evidence="5 7" id="KW-0456">Lyase</keyword>
<dbReference type="Pfam" id="PF02618">
    <property type="entry name" value="YceG"/>
    <property type="match status" value="1"/>
</dbReference>
<feature type="transmembrane region" description="Helical" evidence="7">
    <location>
        <begin position="43"/>
        <end position="64"/>
    </location>
</feature>
<comment type="similarity">
    <text evidence="7">Belongs to the transglycosylase MltG family.</text>
</comment>
<evidence type="ECO:0000256" key="4">
    <source>
        <dbReference type="ARBA" id="ARBA00023136"/>
    </source>
</evidence>
<dbReference type="GO" id="GO:0008932">
    <property type="term" value="F:lytic endotransglycosylase activity"/>
    <property type="evidence" value="ECO:0007669"/>
    <property type="project" value="UniProtKB-UniRule"/>
</dbReference>
<gene>
    <name evidence="7 9" type="primary">mltG</name>
    <name evidence="9" type="ORF">D1639_02800</name>
</gene>
<feature type="compositionally biased region" description="Polar residues" evidence="8">
    <location>
        <begin position="1"/>
        <end position="15"/>
    </location>
</feature>
<dbReference type="HAMAP" id="MF_02065">
    <property type="entry name" value="MltG"/>
    <property type="match status" value="1"/>
</dbReference>
<evidence type="ECO:0000256" key="8">
    <source>
        <dbReference type="SAM" id="MobiDB-lite"/>
    </source>
</evidence>
<dbReference type="Gene3D" id="3.30.1490.480">
    <property type="entry name" value="Endolytic murein transglycosylase"/>
    <property type="match status" value="1"/>
</dbReference>
<accession>A0A7C9JCX9</accession>
<dbReference type="AlphaFoldDB" id="A0A7C9JCX9"/>
<evidence type="ECO:0000256" key="5">
    <source>
        <dbReference type="ARBA" id="ARBA00023239"/>
    </source>
</evidence>
<dbReference type="PANTHER" id="PTHR30518">
    <property type="entry name" value="ENDOLYTIC MUREIN TRANSGLYCOSYLASE"/>
    <property type="match status" value="1"/>
</dbReference>
<dbReference type="GO" id="GO:0009252">
    <property type="term" value="P:peptidoglycan biosynthetic process"/>
    <property type="evidence" value="ECO:0007669"/>
    <property type="project" value="UniProtKB-UniRule"/>
</dbReference>
<comment type="function">
    <text evidence="7">Functions as a peptidoglycan terminase that cleaves nascent peptidoglycan strands endolytically to terminate their elongation.</text>
</comment>
<protein>
    <recommendedName>
        <fullName evidence="7">Endolytic murein transglycosylase</fullName>
        <ecNumber evidence="7">4.2.2.29</ecNumber>
    </recommendedName>
    <alternativeName>
        <fullName evidence="7">Peptidoglycan lytic transglycosylase</fullName>
    </alternativeName>
    <alternativeName>
        <fullName evidence="7">Peptidoglycan polymerization terminase</fullName>
    </alternativeName>
</protein>
<keyword evidence="2 7" id="KW-0812">Transmembrane</keyword>
<sequence length="388" mass="42091">MAFRRNQVTYSSHPNRATRAAHRQGDRQFRTYDTSYIRPKQSIIPGIIAGVLALCLVGGAAYWVTNMFGFLKPAVLLEQGQSATVEIPDGSDAGSIASILYQAGLIEDERAFSNRVNQLGVASQLKPGTYELAGGSSLDTIIKQLEAGPGMLNALTIPEGSTRWGIAQAVDEATGGRISADDFLAATADASVYAEDYYFLSSAGTNSLEGYLFPKTYDITADATAESVTRLMLDQFKAEIAGMQYSDLVASYSWYDIVKLASIIEKEAPDDEAVRADVSAVFVNRLNSEELGYKLQSDATTAYEVGHDPTPEDLQAEGEYNTYLNAGLPPTPICNPGLGCLEAACNPNPESIGVLYYFYFEPDENGEMRYTFSETYEDHQQAYGGSGE</sequence>
<dbReference type="NCBIfam" id="TIGR00247">
    <property type="entry name" value="endolytic transglycosylase MltG"/>
    <property type="match status" value="1"/>
</dbReference>
<feature type="region of interest" description="Disordered" evidence="8">
    <location>
        <begin position="1"/>
        <end position="25"/>
    </location>
</feature>
<evidence type="ECO:0000256" key="7">
    <source>
        <dbReference type="HAMAP-Rule" id="MF_02065"/>
    </source>
</evidence>